<sequence>MTSEISASAESHVTVAGRSWTSSLNGIISAPLLSLYDPRPLASNSTPLPSSSPLEVPVSHTNTIIMLSARLARAGLRASAQQFSVPRTAAINGLRTYATATQDVKPPVSLFGVDGTYATALYTASAKSSALDATSKALINLGAALKADPKLINILSTPTLTASDKQQIVAELQKVAGADKADILKNFLATLAENNRLGLLDGVCEKFGTLMSAHRGEIELTITSAQELDNKTLTRLEKAVAKSEFSQGKKLKIVSKVNPDIVGGLVVEIGDRTIDLSVSSKIAKLNKALTDAL</sequence>
<dbReference type="InterPro" id="IPR020781">
    <property type="entry name" value="ATPase_OSCP/d_CS"/>
</dbReference>
<reference evidence="9 10" key="1">
    <citation type="submission" date="2015-02" db="EMBL/GenBank/DDBJ databases">
        <title>Draft Genome Sequences of Two Closely-Related Aflatoxigenic Aspergillus Species Obtained from the Cote d'Ivoire.</title>
        <authorList>
            <person name="Moore G.G."/>
            <person name="Beltz S.B."/>
            <person name="Mack B.M."/>
        </authorList>
    </citation>
    <scope>NUCLEOTIDE SEQUENCE [LARGE SCALE GENOMIC DNA]</scope>
    <source>
        <strain evidence="9 10">SRRC1432</strain>
    </source>
</reference>
<evidence type="ECO:0000313" key="9">
    <source>
        <dbReference type="EMBL" id="KKK14225.1"/>
    </source>
</evidence>
<dbReference type="VEuPathDB" id="FungiDB:P175DRAFT_0441824"/>
<accession>A0A0F8W8Q0</accession>
<comment type="caution">
    <text evidence="9">The sequence shown here is derived from an EMBL/GenBank/DDBJ whole genome shotgun (WGS) entry which is preliminary data.</text>
</comment>
<dbReference type="GO" id="GO:0016020">
    <property type="term" value="C:membrane"/>
    <property type="evidence" value="ECO:0007669"/>
    <property type="project" value="UniProtKB-SubCell"/>
</dbReference>
<dbReference type="InterPro" id="IPR000711">
    <property type="entry name" value="ATPase_OSCP/dsu"/>
</dbReference>
<evidence type="ECO:0000256" key="8">
    <source>
        <dbReference type="ARBA" id="ARBA00023310"/>
    </source>
</evidence>
<proteinExistence type="inferred from homology"/>
<evidence type="ECO:0000256" key="5">
    <source>
        <dbReference type="ARBA" id="ARBA00022781"/>
    </source>
</evidence>
<evidence type="ECO:0000256" key="1">
    <source>
        <dbReference type="ARBA" id="ARBA00004370"/>
    </source>
</evidence>
<dbReference type="PROSITE" id="PS00389">
    <property type="entry name" value="ATPASE_DELTA"/>
    <property type="match status" value="1"/>
</dbReference>
<name>A0A0F8W8Q0_9EURO</name>
<dbReference type="PANTHER" id="PTHR11910">
    <property type="entry name" value="ATP SYNTHASE DELTA CHAIN"/>
    <property type="match status" value="1"/>
</dbReference>
<dbReference type="Gene3D" id="1.10.520.20">
    <property type="entry name" value="N-terminal domain of the delta subunit of the F1F0-ATP synthase"/>
    <property type="match status" value="1"/>
</dbReference>
<dbReference type="Proteomes" id="UP000034947">
    <property type="component" value="Unassembled WGS sequence"/>
</dbReference>
<dbReference type="NCBIfam" id="TIGR01145">
    <property type="entry name" value="ATP_synt_delta"/>
    <property type="match status" value="1"/>
</dbReference>
<keyword evidence="10" id="KW-1185">Reference proteome</keyword>
<organism evidence="9 10">
    <name type="scientific">Aspergillus ochraceoroseus</name>
    <dbReference type="NCBI Taxonomy" id="138278"/>
    <lineage>
        <taxon>Eukaryota</taxon>
        <taxon>Fungi</taxon>
        <taxon>Dikarya</taxon>
        <taxon>Ascomycota</taxon>
        <taxon>Pezizomycotina</taxon>
        <taxon>Eurotiomycetes</taxon>
        <taxon>Eurotiomycetidae</taxon>
        <taxon>Eurotiales</taxon>
        <taxon>Aspergillaceae</taxon>
        <taxon>Aspergillus</taxon>
        <taxon>Aspergillus subgen. Nidulantes</taxon>
    </lineage>
</organism>
<dbReference type="AlphaFoldDB" id="A0A0F8W8Q0"/>
<keyword evidence="4" id="KW-0813">Transport</keyword>
<dbReference type="InterPro" id="IPR026015">
    <property type="entry name" value="ATP_synth_OSCP/delta_N_sf"/>
</dbReference>
<evidence type="ECO:0000256" key="2">
    <source>
        <dbReference type="ARBA" id="ARBA00007046"/>
    </source>
</evidence>
<keyword evidence="8" id="KW-0066">ATP synthesis</keyword>
<dbReference type="HAMAP" id="MF_01416">
    <property type="entry name" value="ATP_synth_delta_bact"/>
    <property type="match status" value="1"/>
</dbReference>
<dbReference type="SUPFAM" id="SSF47928">
    <property type="entry name" value="N-terminal domain of the delta subunit of the F1F0-ATP synthase"/>
    <property type="match status" value="1"/>
</dbReference>
<comment type="similarity">
    <text evidence="2">Belongs to the ATPase delta chain family.</text>
</comment>
<evidence type="ECO:0000313" key="10">
    <source>
        <dbReference type="Proteomes" id="UP000034947"/>
    </source>
</evidence>
<gene>
    <name evidence="9" type="ORF">AOCH_000343</name>
</gene>
<evidence type="ECO:0000256" key="4">
    <source>
        <dbReference type="ARBA" id="ARBA00022448"/>
    </source>
</evidence>
<keyword evidence="7" id="KW-0472">Membrane</keyword>
<dbReference type="Pfam" id="PF00213">
    <property type="entry name" value="OSCP"/>
    <property type="match status" value="1"/>
</dbReference>
<comment type="subcellular location">
    <subcellularLocation>
        <location evidence="1">Membrane</location>
    </subcellularLocation>
</comment>
<dbReference type="GO" id="GO:0046933">
    <property type="term" value="F:proton-transporting ATP synthase activity, rotational mechanism"/>
    <property type="evidence" value="ECO:0007669"/>
    <property type="project" value="InterPro"/>
</dbReference>
<dbReference type="OrthoDB" id="1262810at2759"/>
<keyword evidence="6" id="KW-0406">Ion transport</keyword>
<evidence type="ECO:0000256" key="3">
    <source>
        <dbReference type="ARBA" id="ARBA00014723"/>
    </source>
</evidence>
<protein>
    <recommendedName>
        <fullName evidence="3">ATP synthase subunit 5, mitochondrial</fullName>
    </recommendedName>
</protein>
<evidence type="ECO:0000256" key="7">
    <source>
        <dbReference type="ARBA" id="ARBA00023136"/>
    </source>
</evidence>
<dbReference type="PRINTS" id="PR00125">
    <property type="entry name" value="ATPASEDELTA"/>
</dbReference>
<evidence type="ECO:0000256" key="6">
    <source>
        <dbReference type="ARBA" id="ARBA00023065"/>
    </source>
</evidence>
<keyword evidence="5" id="KW-0375">Hydrogen ion transport</keyword>
<dbReference type="EMBL" id="JYKN01003046">
    <property type="protein sequence ID" value="KKK14225.1"/>
    <property type="molecule type" value="Genomic_DNA"/>
</dbReference>